<dbReference type="InterPro" id="IPR010419">
    <property type="entry name" value="CO_DH_gsu"/>
</dbReference>
<dbReference type="eggNOG" id="COG3427">
    <property type="taxonomic scope" value="Bacteria"/>
</dbReference>
<sequence length="151" mass="16692">MPNGEHFIDILVPIQDVWDFVSRLDKWAPLVPGYISHEILNDRQSTWTFVGDLGIMKKEISMKVDITNWKEPTEVVFDLTGLNENFIGGGFFKAEALSANLTRMTGCLDITAKGLKGPVANGLLKSYIPQTAKELTEAVAEKIAANKKVKA</sequence>
<dbReference type="Proteomes" id="UP000010523">
    <property type="component" value="Unassembled WGS sequence"/>
</dbReference>
<evidence type="ECO:0000313" key="2">
    <source>
        <dbReference type="Proteomes" id="UP000010523"/>
    </source>
</evidence>
<dbReference type="SUPFAM" id="SSF55961">
    <property type="entry name" value="Bet v1-like"/>
    <property type="match status" value="1"/>
</dbReference>
<gene>
    <name evidence="1" type="ORF">PB1_11089</name>
</gene>
<comment type="caution">
    <text evidence="1">The sequence shown here is derived from an EMBL/GenBank/DDBJ whole genome shotgun (WGS) entry which is preliminary data.</text>
</comment>
<reference evidence="1 2" key="1">
    <citation type="journal article" date="2012" name="Appl. Environ. Microbiol.">
        <title>Genome Sequence of Thermotolerant Bacillus methanolicus: Features and Regulation Related to Methylotrophy and Production of L-Lysine and L-Glutamate from Methanol.</title>
        <authorList>
            <person name="Heggeset T.M."/>
            <person name="Krog A."/>
            <person name="Balzer S."/>
            <person name="Wentzel A."/>
            <person name="Ellingsen T.E."/>
            <person name="Brautaset T."/>
        </authorList>
    </citation>
    <scope>NUCLEOTIDE SEQUENCE [LARGE SCALE GENOMIC DNA]</scope>
    <source>
        <strain evidence="1 2">PB1</strain>
    </source>
</reference>
<protein>
    <recommendedName>
        <fullName evidence="3">Carbon monoxide dehydrogenase subunit G</fullName>
    </recommendedName>
</protein>
<dbReference type="STRING" id="997296.PB1_11089"/>
<evidence type="ECO:0000313" key="1">
    <source>
        <dbReference type="EMBL" id="EIJ78100.1"/>
    </source>
</evidence>
<dbReference type="OrthoDB" id="2374625at2"/>
<evidence type="ECO:0008006" key="3">
    <source>
        <dbReference type="Google" id="ProtNLM"/>
    </source>
</evidence>
<dbReference type="InterPro" id="IPR023393">
    <property type="entry name" value="START-like_dom_sf"/>
</dbReference>
<name>I3DV29_BACMT</name>
<accession>I3DV29</accession>
<proteinExistence type="predicted"/>
<keyword evidence="2" id="KW-1185">Reference proteome</keyword>
<organism evidence="1 2">
    <name type="scientific">Bacillus methanolicus PB1</name>
    <dbReference type="NCBI Taxonomy" id="997296"/>
    <lineage>
        <taxon>Bacteria</taxon>
        <taxon>Bacillati</taxon>
        <taxon>Bacillota</taxon>
        <taxon>Bacilli</taxon>
        <taxon>Bacillales</taxon>
        <taxon>Bacillaceae</taxon>
        <taxon>Bacillus</taxon>
    </lineage>
</organism>
<dbReference type="Gene3D" id="3.30.530.20">
    <property type="match status" value="1"/>
</dbReference>
<dbReference type="Pfam" id="PF06240">
    <property type="entry name" value="COXG"/>
    <property type="match status" value="1"/>
</dbReference>
<dbReference type="EMBL" id="AFEU01000003">
    <property type="protein sequence ID" value="EIJ78100.1"/>
    <property type="molecule type" value="Genomic_DNA"/>
</dbReference>
<dbReference type="CDD" id="cd07812">
    <property type="entry name" value="SRPBCC"/>
    <property type="match status" value="1"/>
</dbReference>
<dbReference type="AlphaFoldDB" id="I3DV29"/>
<dbReference type="RefSeq" id="WP_004436319.1">
    <property type="nucleotide sequence ID" value="NZ_AFEU01000003.1"/>
</dbReference>
<dbReference type="PATRIC" id="fig|997296.3.peg.2332"/>